<protein>
    <submittedName>
        <fullName evidence="1">GNAT family N-acetyltransferase</fullName>
    </submittedName>
</protein>
<sequence length="49" mass="6029">AAWAIDFYKKHGYALMDNKDELLRRYWDIPDRQIETSCVLGKRMKNRRR</sequence>
<reference evidence="1" key="1">
    <citation type="journal article" date="2020" name="Biotechnol. Biofuels">
        <title>New insights from the biogas microbiome by comprehensive genome-resolved metagenomics of nearly 1600 species originating from multiple anaerobic digesters.</title>
        <authorList>
            <person name="Campanaro S."/>
            <person name="Treu L."/>
            <person name="Rodriguez-R L.M."/>
            <person name="Kovalovszki A."/>
            <person name="Ziels R.M."/>
            <person name="Maus I."/>
            <person name="Zhu X."/>
            <person name="Kougias P.G."/>
            <person name="Basile A."/>
            <person name="Luo G."/>
            <person name="Schluter A."/>
            <person name="Konstantinidis K.T."/>
            <person name="Angelidaki I."/>
        </authorList>
    </citation>
    <scope>NUCLEOTIDE SEQUENCE</scope>
    <source>
        <strain evidence="1">AS06rmzACSIP_7</strain>
    </source>
</reference>
<dbReference type="EMBL" id="JAAYEE010000283">
    <property type="protein sequence ID" value="NLW36689.1"/>
    <property type="molecule type" value="Genomic_DNA"/>
</dbReference>
<dbReference type="AlphaFoldDB" id="A0A971M6H0"/>
<proteinExistence type="predicted"/>
<accession>A0A971M6H0</accession>
<name>A0A971M6H0_9BACT</name>
<reference evidence="1" key="2">
    <citation type="submission" date="2020-01" db="EMBL/GenBank/DDBJ databases">
        <authorList>
            <person name="Campanaro S."/>
        </authorList>
    </citation>
    <scope>NUCLEOTIDE SEQUENCE</scope>
    <source>
        <strain evidence="1">AS06rmzACSIP_7</strain>
    </source>
</reference>
<evidence type="ECO:0000313" key="1">
    <source>
        <dbReference type="EMBL" id="NLW36689.1"/>
    </source>
</evidence>
<dbReference type="Proteomes" id="UP000777265">
    <property type="component" value="Unassembled WGS sequence"/>
</dbReference>
<evidence type="ECO:0000313" key="2">
    <source>
        <dbReference type="Proteomes" id="UP000777265"/>
    </source>
</evidence>
<gene>
    <name evidence="1" type="ORF">GXY80_14625</name>
</gene>
<organism evidence="1 2">
    <name type="scientific">Syntrophorhabdus aromaticivorans</name>
    <dbReference type="NCBI Taxonomy" id="328301"/>
    <lineage>
        <taxon>Bacteria</taxon>
        <taxon>Pseudomonadati</taxon>
        <taxon>Thermodesulfobacteriota</taxon>
        <taxon>Syntrophorhabdia</taxon>
        <taxon>Syntrophorhabdales</taxon>
        <taxon>Syntrophorhabdaceae</taxon>
        <taxon>Syntrophorhabdus</taxon>
    </lineage>
</organism>
<feature type="non-terminal residue" evidence="1">
    <location>
        <position position="1"/>
    </location>
</feature>
<comment type="caution">
    <text evidence="1">The sequence shown here is derived from an EMBL/GenBank/DDBJ whole genome shotgun (WGS) entry which is preliminary data.</text>
</comment>